<accession>A0ABY7SK70</accession>
<proteinExistence type="predicted"/>
<protein>
    <recommendedName>
        <fullName evidence="3">Lipoprotein</fullName>
    </recommendedName>
</protein>
<evidence type="ECO:0008006" key="3">
    <source>
        <dbReference type="Google" id="ProtNLM"/>
    </source>
</evidence>
<evidence type="ECO:0000313" key="2">
    <source>
        <dbReference type="Proteomes" id="UP001219349"/>
    </source>
</evidence>
<name>A0ABY7SK70_9RHOB</name>
<gene>
    <name evidence="1" type="ORF">JHX87_00555</name>
</gene>
<evidence type="ECO:0000313" key="1">
    <source>
        <dbReference type="EMBL" id="WCR07382.1"/>
    </source>
</evidence>
<reference evidence="1 2" key="1">
    <citation type="submission" date="2021-01" db="EMBL/GenBank/DDBJ databases">
        <title>Biogeographic distribution of Paracoccus.</title>
        <authorList>
            <person name="Hollensteiner J."/>
            <person name="Leineberger J."/>
            <person name="Brinkhoff T."/>
            <person name="Daniel R."/>
        </authorList>
    </citation>
    <scope>NUCLEOTIDE SEQUENCE [LARGE SCALE GENOMIC DNA]</scope>
    <source>
        <strain evidence="1 2">KCTC 22803</strain>
    </source>
</reference>
<organism evidence="1 2">
    <name type="scientific">Paracoccus fistulariae</name>
    <dbReference type="NCBI Taxonomy" id="658446"/>
    <lineage>
        <taxon>Bacteria</taxon>
        <taxon>Pseudomonadati</taxon>
        <taxon>Pseudomonadota</taxon>
        <taxon>Alphaproteobacteria</taxon>
        <taxon>Rhodobacterales</taxon>
        <taxon>Paracoccaceae</taxon>
        <taxon>Paracoccus</taxon>
    </lineage>
</organism>
<dbReference type="PROSITE" id="PS51257">
    <property type="entry name" value="PROKAR_LIPOPROTEIN"/>
    <property type="match status" value="1"/>
</dbReference>
<sequence length="111" mass="11344">MIRQTAIGQKTGRGSQALALLCLFGLAACIAGPSDRVPFTIEGRSFIVSRDAAAPGGLVSAPAGGALSQADGALADRAFHEYCRTQGRNGGPGSYVVIGGVGMWEYGGCRR</sequence>
<keyword evidence="2" id="KW-1185">Reference proteome</keyword>
<dbReference type="EMBL" id="CP067136">
    <property type="protein sequence ID" value="WCR07382.1"/>
    <property type="molecule type" value="Genomic_DNA"/>
</dbReference>
<dbReference type="Proteomes" id="UP001219349">
    <property type="component" value="Chromosome"/>
</dbReference>
<dbReference type="RefSeq" id="WP_271884368.1">
    <property type="nucleotide sequence ID" value="NZ_CP067136.1"/>
</dbReference>